<evidence type="ECO:0000256" key="6">
    <source>
        <dbReference type="ARBA" id="ARBA00022989"/>
    </source>
</evidence>
<evidence type="ECO:0000259" key="10">
    <source>
        <dbReference type="PROSITE" id="PS50228"/>
    </source>
</evidence>
<keyword evidence="7 9" id="KW-0472">Membrane</keyword>
<dbReference type="STRING" id="38772.ENSGAGP00000001944"/>
<feature type="region of interest" description="Disordered" evidence="8">
    <location>
        <begin position="395"/>
        <end position="417"/>
    </location>
</feature>
<evidence type="ECO:0000313" key="11">
    <source>
        <dbReference type="Ensembl" id="ENSGAGP00000001944.1"/>
    </source>
</evidence>
<keyword evidence="5" id="KW-0677">Repeat</keyword>
<protein>
    <recommendedName>
        <fullName evidence="10">SUEL-type lectin domain-containing protein</fullName>
    </recommendedName>
</protein>
<keyword evidence="4" id="KW-0430">Lectin</keyword>
<dbReference type="GO" id="GO:0016020">
    <property type="term" value="C:membrane"/>
    <property type="evidence" value="ECO:0007669"/>
    <property type="project" value="UniProtKB-SubCell"/>
</dbReference>
<organism evidence="11 12">
    <name type="scientific">Gopherus agassizii</name>
    <name type="common">Agassiz's desert tortoise</name>
    <dbReference type="NCBI Taxonomy" id="38772"/>
    <lineage>
        <taxon>Eukaryota</taxon>
        <taxon>Metazoa</taxon>
        <taxon>Chordata</taxon>
        <taxon>Craniata</taxon>
        <taxon>Vertebrata</taxon>
        <taxon>Euteleostomi</taxon>
        <taxon>Archelosauria</taxon>
        <taxon>Testudinata</taxon>
        <taxon>Testudines</taxon>
        <taxon>Cryptodira</taxon>
        <taxon>Durocryptodira</taxon>
        <taxon>Testudinoidea</taxon>
        <taxon>Testudinidae</taxon>
        <taxon>Gopherus</taxon>
    </lineage>
</organism>
<evidence type="ECO:0000256" key="7">
    <source>
        <dbReference type="ARBA" id="ARBA00023136"/>
    </source>
</evidence>
<evidence type="ECO:0000256" key="2">
    <source>
        <dbReference type="ARBA" id="ARBA00006023"/>
    </source>
</evidence>
<sequence length="471" mass="52247">MQRTNPLLMDNRSLRATAPAAMKDEIPPRLESRWLWDSGNRESGTSYMMTVYQRLLGARVSCLGAVLGFLCFSTVLKAAPEFSGYLQKVLKNHTAHACDGEQLGVICPHKTSISILSAFYGRRVPSQNLCPSTGNISGESTTCVSATARQIHQDSGNPCPCAFGCQGQLDLKRILEQEKLLDECQDQRWCQFSVHSPVFGPDPCPGTHKYLIVSYKCRPANHRIKTVCENDNLRLQCRAKSVLAIYSASYGRSMRGKPECDSATRTGLNAECLAPDALRRVSRKCHRKENCTVLANKATFGDPCFPGVKKQLRVSYTCVPRQLFEEVGQDSPDPFSLSDYTHGVPEKVGLYFLCGVSGGLVFLLCIFSPKMAFIQDMKEVLKASKLGHSSELSQAKLRNDHDEDNHNDDSSSDSSFRRLTRTYRASNNIFSPELTAALEGAAEHRAQDGEEIWMLQDSSPYAIHKLKSATK</sequence>
<comment type="similarity">
    <text evidence="2">Belongs to the EVA1 family.</text>
</comment>
<reference evidence="11" key="3">
    <citation type="submission" date="2025-09" db="UniProtKB">
        <authorList>
            <consortium name="Ensembl"/>
        </authorList>
    </citation>
    <scope>IDENTIFICATION</scope>
</reference>
<feature type="domain" description="SUEL-type lectin" evidence="10">
    <location>
        <begin position="97"/>
        <end position="218"/>
    </location>
</feature>
<dbReference type="Pfam" id="PF02140">
    <property type="entry name" value="SUEL_Lectin"/>
    <property type="match status" value="2"/>
</dbReference>
<comment type="subcellular location">
    <subcellularLocation>
        <location evidence="1">Membrane</location>
        <topology evidence="1">Single-pass membrane protein</topology>
    </subcellularLocation>
</comment>
<keyword evidence="12" id="KW-1185">Reference proteome</keyword>
<feature type="domain" description="SUEL-type lectin" evidence="10">
    <location>
        <begin position="227"/>
        <end position="319"/>
    </location>
</feature>
<dbReference type="CDD" id="cd22828">
    <property type="entry name" value="Gal_Rha_Lectin_EVA1_EVA1C_rpt1"/>
    <property type="match status" value="1"/>
</dbReference>
<dbReference type="PROSITE" id="PS50228">
    <property type="entry name" value="SUEL_LECTIN"/>
    <property type="match status" value="2"/>
</dbReference>
<name>A0A452GK24_9SAUR</name>
<dbReference type="Gene3D" id="2.60.120.740">
    <property type="match status" value="2"/>
</dbReference>
<reference evidence="11" key="2">
    <citation type="submission" date="2025-08" db="UniProtKB">
        <authorList>
            <consortium name="Ensembl"/>
        </authorList>
    </citation>
    <scope>IDENTIFICATION</scope>
</reference>
<dbReference type="Proteomes" id="UP000291020">
    <property type="component" value="Unassembled WGS sequence"/>
</dbReference>
<dbReference type="PANTHER" id="PTHR46780">
    <property type="entry name" value="PROTEIN EVA-1"/>
    <property type="match status" value="1"/>
</dbReference>
<feature type="compositionally biased region" description="Basic and acidic residues" evidence="8">
    <location>
        <begin position="397"/>
        <end position="409"/>
    </location>
</feature>
<dbReference type="CDD" id="cd22829">
    <property type="entry name" value="Gal_Rha_Lectin_EVA1_EVA1C_rpt2"/>
    <property type="match status" value="1"/>
</dbReference>
<accession>A0A452GK24</accession>
<dbReference type="InterPro" id="IPR000922">
    <property type="entry name" value="Lectin_gal-bd_dom"/>
</dbReference>
<keyword evidence="3 9" id="KW-0812">Transmembrane</keyword>
<evidence type="ECO:0000256" key="1">
    <source>
        <dbReference type="ARBA" id="ARBA00004167"/>
    </source>
</evidence>
<reference evidence="12" key="1">
    <citation type="journal article" date="2017" name="PLoS ONE">
        <title>The Agassiz's desert tortoise genome provides a resource for the conservation of a threatened species.</title>
        <authorList>
            <person name="Tollis M."/>
            <person name="DeNardo D.F."/>
            <person name="Cornelius J.A."/>
            <person name="Dolby G.A."/>
            <person name="Edwards T."/>
            <person name="Henen B.T."/>
            <person name="Karl A.E."/>
            <person name="Murphy R.W."/>
            <person name="Kusumi K."/>
        </authorList>
    </citation>
    <scope>NUCLEOTIDE SEQUENCE [LARGE SCALE GENOMIC DNA]</scope>
</reference>
<dbReference type="Pfam" id="PF14851">
    <property type="entry name" value="FAM176"/>
    <property type="match status" value="1"/>
</dbReference>
<dbReference type="GO" id="GO:0030246">
    <property type="term" value="F:carbohydrate binding"/>
    <property type="evidence" value="ECO:0007669"/>
    <property type="project" value="UniProtKB-KW"/>
</dbReference>
<dbReference type="AlphaFoldDB" id="A0A452GK24"/>
<dbReference type="InterPro" id="IPR043159">
    <property type="entry name" value="Lectin_gal-bd_sf"/>
</dbReference>
<dbReference type="InterPro" id="IPR039500">
    <property type="entry name" value="EVA1_dom"/>
</dbReference>
<feature type="transmembrane region" description="Helical" evidence="9">
    <location>
        <begin position="348"/>
        <end position="368"/>
    </location>
</feature>
<evidence type="ECO:0000256" key="8">
    <source>
        <dbReference type="SAM" id="MobiDB-lite"/>
    </source>
</evidence>
<evidence type="ECO:0000256" key="5">
    <source>
        <dbReference type="ARBA" id="ARBA00022737"/>
    </source>
</evidence>
<proteinExistence type="inferred from homology"/>
<evidence type="ECO:0000256" key="9">
    <source>
        <dbReference type="SAM" id="Phobius"/>
    </source>
</evidence>
<evidence type="ECO:0000313" key="12">
    <source>
        <dbReference type="Proteomes" id="UP000291020"/>
    </source>
</evidence>
<dbReference type="Ensembl" id="ENSGAGT00000002212.1">
    <property type="protein sequence ID" value="ENSGAGP00000001944.1"/>
    <property type="gene ID" value="ENSGAGG00000001568.1"/>
</dbReference>
<evidence type="ECO:0000256" key="4">
    <source>
        <dbReference type="ARBA" id="ARBA00022734"/>
    </source>
</evidence>
<feature type="transmembrane region" description="Helical" evidence="9">
    <location>
        <begin position="56"/>
        <end position="76"/>
    </location>
</feature>
<dbReference type="FunFam" id="2.60.120.740:FF:000003">
    <property type="entry name" value="Protein eva-1 homolog C"/>
    <property type="match status" value="1"/>
</dbReference>
<evidence type="ECO:0000256" key="3">
    <source>
        <dbReference type="ARBA" id="ARBA00022692"/>
    </source>
</evidence>
<keyword evidence="6 9" id="KW-1133">Transmembrane helix</keyword>